<name>A0ABW6NF05_9NOCA</name>
<dbReference type="InterPro" id="IPR002347">
    <property type="entry name" value="SDR_fam"/>
</dbReference>
<dbReference type="PANTHER" id="PTHR47534">
    <property type="entry name" value="YALI0E05731P"/>
    <property type="match status" value="1"/>
</dbReference>
<evidence type="ECO:0000313" key="3">
    <source>
        <dbReference type="Proteomes" id="UP001601521"/>
    </source>
</evidence>
<dbReference type="SUPFAM" id="SSF51735">
    <property type="entry name" value="NAD(P)-binding Rossmann-fold domains"/>
    <property type="match status" value="1"/>
</dbReference>
<dbReference type="Gene3D" id="3.40.50.720">
    <property type="entry name" value="NAD(P)-binding Rossmann-like Domain"/>
    <property type="match status" value="1"/>
</dbReference>
<dbReference type="InterPro" id="IPR052228">
    <property type="entry name" value="Sec_Metab_Biosynth_Oxidored"/>
</dbReference>
<reference evidence="2 3" key="1">
    <citation type="submission" date="2024-10" db="EMBL/GenBank/DDBJ databases">
        <title>The Natural Products Discovery Center: Release of the First 8490 Sequenced Strains for Exploring Actinobacteria Biosynthetic Diversity.</title>
        <authorList>
            <person name="Kalkreuter E."/>
            <person name="Kautsar S.A."/>
            <person name="Yang D."/>
            <person name="Bader C.D."/>
            <person name="Teijaro C.N."/>
            <person name="Fluegel L."/>
            <person name="Davis C.M."/>
            <person name="Simpson J.R."/>
            <person name="Lauterbach L."/>
            <person name="Steele A.D."/>
            <person name="Gui C."/>
            <person name="Meng S."/>
            <person name="Li G."/>
            <person name="Viehrig K."/>
            <person name="Ye F."/>
            <person name="Su P."/>
            <person name="Kiefer A.F."/>
            <person name="Nichols A."/>
            <person name="Cepeda A.J."/>
            <person name="Yan W."/>
            <person name="Fan B."/>
            <person name="Jiang Y."/>
            <person name="Adhikari A."/>
            <person name="Zheng C.-J."/>
            <person name="Schuster L."/>
            <person name="Cowan T.M."/>
            <person name="Smanski M.J."/>
            <person name="Chevrette M.G."/>
            <person name="De Carvalho L.P.S."/>
            <person name="Shen B."/>
        </authorList>
    </citation>
    <scope>NUCLEOTIDE SEQUENCE [LARGE SCALE GENOMIC DNA]</scope>
    <source>
        <strain evidence="2 3">NPDC004550</strain>
    </source>
</reference>
<protein>
    <submittedName>
        <fullName evidence="2">SDR family NAD(P)-dependent oxidoreductase</fullName>
    </submittedName>
</protein>
<proteinExistence type="predicted"/>
<comment type="caution">
    <text evidence="2">The sequence shown here is derived from an EMBL/GenBank/DDBJ whole genome shotgun (WGS) entry which is preliminary data.</text>
</comment>
<gene>
    <name evidence="2" type="ORF">ACFYTH_05790</name>
</gene>
<keyword evidence="3" id="KW-1185">Reference proteome</keyword>
<accession>A0ABW6NF05</accession>
<evidence type="ECO:0000313" key="2">
    <source>
        <dbReference type="EMBL" id="MFF0452866.1"/>
    </source>
</evidence>
<dbReference type="PANTHER" id="PTHR47534:SF3">
    <property type="entry name" value="ALCOHOL DEHYDROGENASE-LIKE C-TERMINAL DOMAIN-CONTAINING PROTEIN"/>
    <property type="match status" value="1"/>
</dbReference>
<dbReference type="EMBL" id="JBIALX010000002">
    <property type="protein sequence ID" value="MFF0452866.1"/>
    <property type="molecule type" value="Genomic_DNA"/>
</dbReference>
<dbReference type="InterPro" id="IPR036291">
    <property type="entry name" value="NAD(P)-bd_dom_sf"/>
</dbReference>
<evidence type="ECO:0000256" key="1">
    <source>
        <dbReference type="ARBA" id="ARBA00023002"/>
    </source>
</evidence>
<dbReference type="RefSeq" id="WP_387249589.1">
    <property type="nucleotide sequence ID" value="NZ_JBIALX010000002.1"/>
</dbReference>
<sequence>MKTIVITGGTDGIGRYLADEYVKRGDRVVVIGRDAEKGRAFLAHAGEHGIFVRADLGPLAENRKVLDEIKATYSVIDALVLCARFYRSRRAETPDGIESTFAHFYLSRFLFSHELRELLERADTPAIVNVAGPGAPLSAANFGDLQFARHYAGGAALGQGGKLNDLLGVSFAEQYPDGKTRYILVHPGITATGQTGEYDPGTLAMVENMRRYGKPIQVAAAPIIELIDSPPRELLSAYVEGRRIYVGDRSFDTAAARRLDALTRELLAGR</sequence>
<dbReference type="Proteomes" id="UP001601521">
    <property type="component" value="Unassembled WGS sequence"/>
</dbReference>
<dbReference type="Pfam" id="PF00106">
    <property type="entry name" value="adh_short"/>
    <property type="match status" value="1"/>
</dbReference>
<organism evidence="2 3">
    <name type="scientific">Nocardia africana</name>
    <dbReference type="NCBI Taxonomy" id="134964"/>
    <lineage>
        <taxon>Bacteria</taxon>
        <taxon>Bacillati</taxon>
        <taxon>Actinomycetota</taxon>
        <taxon>Actinomycetes</taxon>
        <taxon>Mycobacteriales</taxon>
        <taxon>Nocardiaceae</taxon>
        <taxon>Nocardia</taxon>
    </lineage>
</organism>
<keyword evidence="1" id="KW-0560">Oxidoreductase</keyword>